<dbReference type="InterPro" id="IPR036388">
    <property type="entry name" value="WH-like_DNA-bd_sf"/>
</dbReference>
<dbReference type="Gene3D" id="1.10.10.10">
    <property type="entry name" value="Winged helix-like DNA-binding domain superfamily/Winged helix DNA-binding domain"/>
    <property type="match status" value="1"/>
</dbReference>
<dbReference type="PANTHER" id="PTHR30363:SF28">
    <property type="entry name" value="TRANSCRIPTIONAL REGULATORY PROTEIN-RELATED"/>
    <property type="match status" value="1"/>
</dbReference>
<evidence type="ECO:0000313" key="2">
    <source>
        <dbReference type="EMBL" id="MBB3022311.1"/>
    </source>
</evidence>
<accession>A0A839QWE1</accession>
<sequence length="256" mass="27420">MTDQSPAPAGVGAPENTRDRLVEAISVDGPIAAGDLAERFGLTGAAIRRHLAQLEADGVIEEREPATVKRGRGRPRREFVLASSTPRDLASSEADEIAIAAMRELEAAGGAEAVVRLARARTDRWEREFARRLTAEQADGAEVTTARRLEIVVDLLQERGYAASMRPVAVRLPGGGRTLRTVQLCQGRCPIQDIAAEHPELCDVETSALARMLGAPVQRLATRASGAHVCTTHVTPMPGGGDELPDHELFTEGRTP</sequence>
<dbReference type="CDD" id="cd00090">
    <property type="entry name" value="HTH_ARSR"/>
    <property type="match status" value="1"/>
</dbReference>
<protein>
    <submittedName>
        <fullName evidence="2">Putative ArsR family transcriptional regulator</fullName>
    </submittedName>
</protein>
<organism evidence="2 3">
    <name type="scientific">Helcobacillus massiliensis</name>
    <dbReference type="NCBI Taxonomy" id="521392"/>
    <lineage>
        <taxon>Bacteria</taxon>
        <taxon>Bacillati</taxon>
        <taxon>Actinomycetota</taxon>
        <taxon>Actinomycetes</taxon>
        <taxon>Micrococcales</taxon>
        <taxon>Dermabacteraceae</taxon>
        <taxon>Helcobacillus</taxon>
    </lineage>
</organism>
<evidence type="ECO:0000313" key="3">
    <source>
        <dbReference type="Proteomes" id="UP000568050"/>
    </source>
</evidence>
<keyword evidence="3" id="KW-1185">Reference proteome</keyword>
<dbReference type="Proteomes" id="UP000568050">
    <property type="component" value="Unassembled WGS sequence"/>
</dbReference>
<gene>
    <name evidence="2" type="ORF">FHX50_000559</name>
</gene>
<dbReference type="RefSeq" id="WP_183374240.1">
    <property type="nucleotide sequence ID" value="NZ_CBCSFZ010000002.1"/>
</dbReference>
<dbReference type="InterPro" id="IPR011991">
    <property type="entry name" value="ArsR-like_HTH"/>
</dbReference>
<feature type="compositionally biased region" description="Basic and acidic residues" evidence="1">
    <location>
        <begin position="244"/>
        <end position="256"/>
    </location>
</feature>
<dbReference type="AlphaFoldDB" id="A0A839QWE1"/>
<evidence type="ECO:0000256" key="1">
    <source>
        <dbReference type="SAM" id="MobiDB-lite"/>
    </source>
</evidence>
<name>A0A839QWE1_9MICO</name>
<comment type="caution">
    <text evidence="2">The sequence shown here is derived from an EMBL/GenBank/DDBJ whole genome shotgun (WGS) entry which is preliminary data.</text>
</comment>
<reference evidence="2 3" key="1">
    <citation type="submission" date="2020-08" db="EMBL/GenBank/DDBJ databases">
        <title>Sequencing the genomes of 1000 actinobacteria strains.</title>
        <authorList>
            <person name="Klenk H.-P."/>
        </authorList>
    </citation>
    <scope>NUCLEOTIDE SEQUENCE [LARGE SCALE GENOMIC DNA]</scope>
    <source>
        <strain evidence="2 3">DSM 23040</strain>
    </source>
</reference>
<dbReference type="InterPro" id="IPR036390">
    <property type="entry name" value="WH_DNA-bd_sf"/>
</dbReference>
<dbReference type="InterPro" id="IPR050313">
    <property type="entry name" value="Carb_Metab_HTH_regulators"/>
</dbReference>
<dbReference type="PANTHER" id="PTHR30363">
    <property type="entry name" value="HTH-TYPE TRANSCRIPTIONAL REGULATOR SRLR-RELATED"/>
    <property type="match status" value="1"/>
</dbReference>
<proteinExistence type="predicted"/>
<dbReference type="EMBL" id="JACHWP010000001">
    <property type="protein sequence ID" value="MBB3022311.1"/>
    <property type="molecule type" value="Genomic_DNA"/>
</dbReference>
<dbReference type="Pfam" id="PF13412">
    <property type="entry name" value="HTH_24"/>
    <property type="match status" value="1"/>
</dbReference>
<dbReference type="SUPFAM" id="SSF46785">
    <property type="entry name" value="Winged helix' DNA-binding domain"/>
    <property type="match status" value="1"/>
</dbReference>
<feature type="region of interest" description="Disordered" evidence="1">
    <location>
        <begin position="233"/>
        <end position="256"/>
    </location>
</feature>